<evidence type="ECO:0000259" key="6">
    <source>
        <dbReference type="PROSITE" id="PS51462"/>
    </source>
</evidence>
<gene>
    <name evidence="7" type="ORF">IAA17_02335</name>
</gene>
<reference evidence="7" key="2">
    <citation type="submission" date="2021-04" db="EMBL/GenBank/DDBJ databases">
        <authorList>
            <person name="Gilroy R."/>
        </authorList>
    </citation>
    <scope>NUCLEOTIDE SEQUENCE</scope>
    <source>
        <strain evidence="7">ChiBcec1-1093</strain>
    </source>
</reference>
<comment type="caution">
    <text evidence="7">The sequence shown here is derived from an EMBL/GenBank/DDBJ whole genome shotgun (WGS) entry which is preliminary data.</text>
</comment>
<comment type="cofactor">
    <cofactor evidence="1">
        <name>Mg(2+)</name>
        <dbReference type="ChEBI" id="CHEBI:18420"/>
    </cofactor>
</comment>
<dbReference type="PRINTS" id="PR01402">
    <property type="entry name" value="MUTATORMUTX"/>
</dbReference>
<dbReference type="PANTHER" id="PTHR43758:SF2">
    <property type="entry name" value="OXIDIZED PURINE NUCLEOSIDE TRIPHOSPHATE HYDROLASE"/>
    <property type="match status" value="1"/>
</dbReference>
<dbReference type="GO" id="GO:0006281">
    <property type="term" value="P:DNA repair"/>
    <property type="evidence" value="ECO:0007669"/>
    <property type="project" value="InterPro"/>
</dbReference>
<dbReference type="Gene3D" id="3.90.79.10">
    <property type="entry name" value="Nucleoside Triphosphate Pyrophosphohydrolase"/>
    <property type="match status" value="1"/>
</dbReference>
<dbReference type="GO" id="GO:0005737">
    <property type="term" value="C:cytoplasm"/>
    <property type="evidence" value="ECO:0007669"/>
    <property type="project" value="TreeGrafter"/>
</dbReference>
<dbReference type="InterPro" id="IPR015797">
    <property type="entry name" value="NUDIX_hydrolase-like_dom_sf"/>
</dbReference>
<dbReference type="CDD" id="cd18886">
    <property type="entry name" value="NUDIX_MutT_Nudt1"/>
    <property type="match status" value="1"/>
</dbReference>
<evidence type="ECO:0000256" key="4">
    <source>
        <dbReference type="ARBA" id="ARBA00022801"/>
    </source>
</evidence>
<feature type="domain" description="Nudix hydrolase" evidence="6">
    <location>
        <begin position="1"/>
        <end position="128"/>
    </location>
</feature>
<name>A0A9D2GGR3_9FIRM</name>
<dbReference type="Pfam" id="PF00293">
    <property type="entry name" value="NUDIX"/>
    <property type="match status" value="1"/>
</dbReference>
<keyword evidence="5" id="KW-0460">Magnesium</keyword>
<dbReference type="InterPro" id="IPR003562">
    <property type="entry name" value="Mutator_MutX_prot"/>
</dbReference>
<evidence type="ECO:0000256" key="5">
    <source>
        <dbReference type="ARBA" id="ARBA00022842"/>
    </source>
</evidence>
<dbReference type="Proteomes" id="UP000824101">
    <property type="component" value="Unassembled WGS sequence"/>
</dbReference>
<proteinExistence type="inferred from homology"/>
<dbReference type="EMBL" id="DXBC01000040">
    <property type="protein sequence ID" value="HIZ78617.1"/>
    <property type="molecule type" value="Genomic_DNA"/>
</dbReference>
<dbReference type="SUPFAM" id="SSF55811">
    <property type="entry name" value="Nudix"/>
    <property type="match status" value="1"/>
</dbReference>
<accession>A0A9D2GGR3</accession>
<evidence type="ECO:0000256" key="2">
    <source>
        <dbReference type="ARBA" id="ARBA00005582"/>
    </source>
</evidence>
<dbReference type="PROSITE" id="PS00893">
    <property type="entry name" value="NUDIX_BOX"/>
    <property type="match status" value="1"/>
</dbReference>
<organism evidence="7 8">
    <name type="scientific">Candidatus Lachnoclostridium stercorigallinarum</name>
    <dbReference type="NCBI Taxonomy" id="2838634"/>
    <lineage>
        <taxon>Bacteria</taxon>
        <taxon>Bacillati</taxon>
        <taxon>Bacillota</taxon>
        <taxon>Clostridia</taxon>
        <taxon>Lachnospirales</taxon>
        <taxon>Lachnospiraceae</taxon>
    </lineage>
</organism>
<dbReference type="AlphaFoldDB" id="A0A9D2GGR3"/>
<evidence type="ECO:0000256" key="1">
    <source>
        <dbReference type="ARBA" id="ARBA00001946"/>
    </source>
</evidence>
<keyword evidence="3" id="KW-0479">Metal-binding</keyword>
<evidence type="ECO:0000313" key="8">
    <source>
        <dbReference type="Proteomes" id="UP000824101"/>
    </source>
</evidence>
<protein>
    <submittedName>
        <fullName evidence="7">8-oxo-dGTP diphosphatase</fullName>
    </submittedName>
</protein>
<sequence length="167" mass="19164">MKMTTLCYLEQDGKYLMLYRNKKENDINEGKWIGVGGHVEGTESPGECLEREVKEETGLTLTAYHFRGIVTFVPEPGKAEYMCVYTADGFEGEMRDCNEGELKWIPKEEVESLNLWEGDRLFLPLLMKEDTPFFSMKVVYEGDKLVYAGLDGEKADPETGWRLPWGK</sequence>
<evidence type="ECO:0000256" key="3">
    <source>
        <dbReference type="ARBA" id="ARBA00022723"/>
    </source>
</evidence>
<evidence type="ECO:0000313" key="7">
    <source>
        <dbReference type="EMBL" id="HIZ78617.1"/>
    </source>
</evidence>
<dbReference type="GO" id="GO:0046872">
    <property type="term" value="F:metal ion binding"/>
    <property type="evidence" value="ECO:0007669"/>
    <property type="project" value="UniProtKB-KW"/>
</dbReference>
<comment type="similarity">
    <text evidence="2">Belongs to the Nudix hydrolase family.</text>
</comment>
<dbReference type="PANTHER" id="PTHR43758">
    <property type="entry name" value="7,8-DIHYDRO-8-OXOGUANINE TRIPHOSPHATASE"/>
    <property type="match status" value="1"/>
</dbReference>
<dbReference type="InterPro" id="IPR000086">
    <property type="entry name" value="NUDIX_hydrolase_dom"/>
</dbReference>
<dbReference type="InterPro" id="IPR020084">
    <property type="entry name" value="NUDIX_hydrolase_CS"/>
</dbReference>
<dbReference type="PROSITE" id="PS51462">
    <property type="entry name" value="NUDIX"/>
    <property type="match status" value="1"/>
</dbReference>
<keyword evidence="4" id="KW-0378">Hydrolase</keyword>
<reference evidence="7" key="1">
    <citation type="journal article" date="2021" name="PeerJ">
        <title>Extensive microbial diversity within the chicken gut microbiome revealed by metagenomics and culture.</title>
        <authorList>
            <person name="Gilroy R."/>
            <person name="Ravi A."/>
            <person name="Getino M."/>
            <person name="Pursley I."/>
            <person name="Horton D.L."/>
            <person name="Alikhan N.F."/>
            <person name="Baker D."/>
            <person name="Gharbi K."/>
            <person name="Hall N."/>
            <person name="Watson M."/>
            <person name="Adriaenssens E.M."/>
            <person name="Foster-Nyarko E."/>
            <person name="Jarju S."/>
            <person name="Secka A."/>
            <person name="Antonio M."/>
            <person name="Oren A."/>
            <person name="Chaudhuri R.R."/>
            <person name="La Ragione R."/>
            <person name="Hildebrand F."/>
            <person name="Pallen M.J."/>
        </authorList>
    </citation>
    <scope>NUCLEOTIDE SEQUENCE</scope>
    <source>
        <strain evidence="7">ChiBcec1-1093</strain>
    </source>
</reference>
<dbReference type="GO" id="GO:0008413">
    <property type="term" value="F:8-oxo-7,8-dihydroguanosine triphosphate pyrophosphatase activity"/>
    <property type="evidence" value="ECO:0007669"/>
    <property type="project" value="InterPro"/>
</dbReference>